<feature type="compositionally biased region" description="Low complexity" evidence="1">
    <location>
        <begin position="145"/>
        <end position="167"/>
    </location>
</feature>
<keyword evidence="4" id="KW-1185">Reference proteome</keyword>
<feature type="region of interest" description="Disordered" evidence="1">
    <location>
        <begin position="114"/>
        <end position="167"/>
    </location>
</feature>
<feature type="region of interest" description="Disordered" evidence="1">
    <location>
        <begin position="255"/>
        <end position="297"/>
    </location>
</feature>
<name>A0A939GU47_9BURK</name>
<protein>
    <recommendedName>
        <fullName evidence="2">FimV N-terminal domain-containing protein</fullName>
    </recommendedName>
</protein>
<dbReference type="InterPro" id="IPR036779">
    <property type="entry name" value="LysM_dom_sf"/>
</dbReference>
<reference evidence="3" key="1">
    <citation type="submission" date="2021-03" db="EMBL/GenBank/DDBJ databases">
        <title>Comamonas denitrificans.</title>
        <authorList>
            <person name="Finster K."/>
        </authorList>
    </citation>
    <scope>NUCLEOTIDE SEQUENCE</scope>
    <source>
        <strain evidence="3">MM2021_4</strain>
    </source>
</reference>
<accession>A0A939GU47</accession>
<dbReference type="InterPro" id="IPR020012">
    <property type="entry name" value="LysM_FimV"/>
</dbReference>
<dbReference type="EMBL" id="JAFNME010000006">
    <property type="protein sequence ID" value="MBO1248982.1"/>
    <property type="molecule type" value="Genomic_DNA"/>
</dbReference>
<evidence type="ECO:0000313" key="3">
    <source>
        <dbReference type="EMBL" id="MBO1248982.1"/>
    </source>
</evidence>
<feature type="region of interest" description="Disordered" evidence="1">
    <location>
        <begin position="327"/>
        <end position="393"/>
    </location>
</feature>
<comment type="caution">
    <text evidence="3">The sequence shown here is derived from an EMBL/GenBank/DDBJ whole genome shotgun (WGS) entry which is preliminary data.</text>
</comment>
<feature type="domain" description="FimV N-terminal" evidence="2">
    <location>
        <begin position="8"/>
        <end position="115"/>
    </location>
</feature>
<dbReference type="NCBIfam" id="TIGR03505">
    <property type="entry name" value="FimV_core"/>
    <property type="match status" value="1"/>
</dbReference>
<feature type="compositionally biased region" description="Polar residues" evidence="1">
    <location>
        <begin position="128"/>
        <end position="144"/>
    </location>
</feature>
<dbReference type="Pfam" id="PF25800">
    <property type="entry name" value="FimV_N"/>
    <property type="match status" value="1"/>
</dbReference>
<evidence type="ECO:0000259" key="2">
    <source>
        <dbReference type="Pfam" id="PF25800"/>
    </source>
</evidence>
<dbReference type="RefSeq" id="WP_278253461.1">
    <property type="nucleotide sequence ID" value="NZ_JAFNME010000006.1"/>
</dbReference>
<feature type="compositionally biased region" description="Low complexity" evidence="1">
    <location>
        <begin position="332"/>
        <end position="349"/>
    </location>
</feature>
<dbReference type="Gene3D" id="3.10.350.10">
    <property type="entry name" value="LysM domain"/>
    <property type="match status" value="1"/>
</dbReference>
<gene>
    <name evidence="3" type="ORF">J1777_03890</name>
</gene>
<feature type="compositionally biased region" description="Pro residues" evidence="1">
    <location>
        <begin position="114"/>
        <end position="123"/>
    </location>
</feature>
<evidence type="ECO:0000313" key="4">
    <source>
        <dbReference type="Proteomes" id="UP000664731"/>
    </source>
</evidence>
<organism evidence="3 4">
    <name type="scientific">Comamonas denitrificans</name>
    <dbReference type="NCBI Taxonomy" id="117506"/>
    <lineage>
        <taxon>Bacteria</taxon>
        <taxon>Pseudomonadati</taxon>
        <taxon>Pseudomonadota</taxon>
        <taxon>Betaproteobacteria</taxon>
        <taxon>Burkholderiales</taxon>
        <taxon>Comamonadaceae</taxon>
        <taxon>Comamonas</taxon>
    </lineage>
</organism>
<dbReference type="Proteomes" id="UP000664731">
    <property type="component" value="Unassembled WGS sequence"/>
</dbReference>
<dbReference type="AlphaFoldDB" id="A0A939GU47"/>
<dbReference type="InterPro" id="IPR057840">
    <property type="entry name" value="FimV_N"/>
</dbReference>
<sequence>MASPAAALSLGAIHVQSHLGEPLRAEIDITQITAAEAGSLQATLASPDVFQAHGMELSPTARNVRVELISPAKGGSKIRLTTTSPVNDPFIDLILQANWSAGNLTRGYTLLLDPPPVQKPPAPTTAVQASTPAQTGQTYRSQPRTAAPSASSTAAATGTTDATSSVTVRTGDTAGRIAAAHAISGISLDQMLVAMLRNNPSAFINGNINRIKAGAVVSIPNAEQAQSTSAKEARRIIATQSKDFNAYRRKLAERTTQAQVGEAERSASGKVQAQVEDATAATTPTDKLTLSKGAAASKVEDKLMAEKQSTAQNDRTKELERNLAELEKLSDASAATTAAGSVAASAETAMPPTPGDNATAGDAPASPLTVEANAPVLPTDAGQPAPADPAPAS</sequence>
<feature type="non-terminal residue" evidence="3">
    <location>
        <position position="393"/>
    </location>
</feature>
<evidence type="ECO:0000256" key="1">
    <source>
        <dbReference type="SAM" id="MobiDB-lite"/>
    </source>
</evidence>
<proteinExistence type="predicted"/>